<comment type="caution">
    <text evidence="1">The sequence shown here is derived from an EMBL/GenBank/DDBJ whole genome shotgun (WGS) entry which is preliminary data.</text>
</comment>
<evidence type="ECO:0000313" key="1">
    <source>
        <dbReference type="EMBL" id="KAK7324102.1"/>
    </source>
</evidence>
<evidence type="ECO:0000313" key="2">
    <source>
        <dbReference type="Proteomes" id="UP001367508"/>
    </source>
</evidence>
<gene>
    <name evidence="1" type="ORF">VNO77_27624</name>
</gene>
<dbReference type="EMBL" id="JAYMYQ010000006">
    <property type="protein sequence ID" value="KAK7324102.1"/>
    <property type="molecule type" value="Genomic_DNA"/>
</dbReference>
<keyword evidence="2" id="KW-1185">Reference proteome</keyword>
<proteinExistence type="predicted"/>
<accession>A0AAN9KV01</accession>
<organism evidence="1 2">
    <name type="scientific">Canavalia gladiata</name>
    <name type="common">Sword bean</name>
    <name type="synonym">Dolichos gladiatus</name>
    <dbReference type="NCBI Taxonomy" id="3824"/>
    <lineage>
        <taxon>Eukaryota</taxon>
        <taxon>Viridiplantae</taxon>
        <taxon>Streptophyta</taxon>
        <taxon>Embryophyta</taxon>
        <taxon>Tracheophyta</taxon>
        <taxon>Spermatophyta</taxon>
        <taxon>Magnoliopsida</taxon>
        <taxon>eudicotyledons</taxon>
        <taxon>Gunneridae</taxon>
        <taxon>Pentapetalae</taxon>
        <taxon>rosids</taxon>
        <taxon>fabids</taxon>
        <taxon>Fabales</taxon>
        <taxon>Fabaceae</taxon>
        <taxon>Papilionoideae</taxon>
        <taxon>50 kb inversion clade</taxon>
        <taxon>NPAAA clade</taxon>
        <taxon>indigoferoid/millettioid clade</taxon>
        <taxon>Phaseoleae</taxon>
        <taxon>Canavalia</taxon>
    </lineage>
</organism>
<reference evidence="1 2" key="1">
    <citation type="submission" date="2024-01" db="EMBL/GenBank/DDBJ databases">
        <title>The genomes of 5 underutilized Papilionoideae crops provide insights into root nodulation and disease resistanc.</title>
        <authorList>
            <person name="Jiang F."/>
        </authorList>
    </citation>
    <scope>NUCLEOTIDE SEQUENCE [LARGE SCALE GENOMIC DNA]</scope>
    <source>
        <strain evidence="1">LVBAO_FW01</strain>
        <tissue evidence="1">Leaves</tissue>
    </source>
</reference>
<protein>
    <submittedName>
        <fullName evidence="1">Uncharacterized protein</fullName>
    </submittedName>
</protein>
<sequence length="108" mass="11883">MGETGSMERKPNLNRVCIEKGKIEVGVCIKGRQHLLIRFCHNGRDSKGDLESLSCTDLDSKDPFGLDWYHNQLVAVVKVGGKPSLEIPGVKVQDLLTNGQIHSIKLDG</sequence>
<dbReference type="Proteomes" id="UP001367508">
    <property type="component" value="Unassembled WGS sequence"/>
</dbReference>
<dbReference type="AlphaFoldDB" id="A0AAN9KV01"/>
<name>A0AAN9KV01_CANGL</name>